<evidence type="ECO:0000313" key="7">
    <source>
        <dbReference type="Proteomes" id="UP000694545"/>
    </source>
</evidence>
<comment type="subcellular location">
    <subcellularLocation>
        <location evidence="1">Secreted</location>
    </subcellularLocation>
</comment>
<keyword evidence="2" id="KW-0964">Secreted</keyword>
<organism evidence="6 7">
    <name type="scientific">Varanus komodoensis</name>
    <name type="common">Komodo dragon</name>
    <dbReference type="NCBI Taxonomy" id="61221"/>
    <lineage>
        <taxon>Eukaryota</taxon>
        <taxon>Metazoa</taxon>
        <taxon>Chordata</taxon>
        <taxon>Craniata</taxon>
        <taxon>Vertebrata</taxon>
        <taxon>Euteleostomi</taxon>
        <taxon>Lepidosauria</taxon>
        <taxon>Squamata</taxon>
        <taxon>Bifurcata</taxon>
        <taxon>Unidentata</taxon>
        <taxon>Episquamata</taxon>
        <taxon>Toxicofera</taxon>
        <taxon>Anguimorpha</taxon>
        <taxon>Paleoanguimorpha</taxon>
        <taxon>Varanoidea</taxon>
        <taxon>Varanidae</taxon>
        <taxon>Varanus</taxon>
    </lineage>
</organism>
<dbReference type="Gene3D" id="3.10.100.10">
    <property type="entry name" value="Mannose-Binding Protein A, subunit A"/>
    <property type="match status" value="1"/>
</dbReference>
<dbReference type="OMA" id="WICERRC"/>
<reference evidence="6" key="1">
    <citation type="submission" date="2025-08" db="UniProtKB">
        <authorList>
            <consortium name="Ensembl"/>
        </authorList>
    </citation>
    <scope>IDENTIFICATION</scope>
</reference>
<dbReference type="InterPro" id="IPR001304">
    <property type="entry name" value="C-type_lectin-like"/>
</dbReference>
<evidence type="ECO:0000259" key="5">
    <source>
        <dbReference type="PROSITE" id="PS50041"/>
    </source>
</evidence>
<name>A0A8D2J469_VARKO</name>
<dbReference type="GO" id="GO:0030246">
    <property type="term" value="F:carbohydrate binding"/>
    <property type="evidence" value="ECO:0007669"/>
    <property type="project" value="UniProtKB-KW"/>
</dbReference>
<evidence type="ECO:0000256" key="3">
    <source>
        <dbReference type="ARBA" id="ARBA00022734"/>
    </source>
</evidence>
<protein>
    <recommendedName>
        <fullName evidence="5">C-type lectin domain-containing protein</fullName>
    </recommendedName>
</protein>
<evidence type="ECO:0000256" key="4">
    <source>
        <dbReference type="ARBA" id="ARBA00023157"/>
    </source>
</evidence>
<accession>A0A8D2J469</accession>
<feature type="domain" description="C-type lectin" evidence="5">
    <location>
        <begin position="26"/>
        <end position="141"/>
    </location>
</feature>
<evidence type="ECO:0000256" key="1">
    <source>
        <dbReference type="ARBA" id="ARBA00004613"/>
    </source>
</evidence>
<dbReference type="InterPro" id="IPR050111">
    <property type="entry name" value="C-type_lectin/snaclec_domain"/>
</dbReference>
<dbReference type="Ensembl" id="ENSVKKT00000003530.1">
    <property type="protein sequence ID" value="ENSVKKP00000003435.1"/>
    <property type="gene ID" value="ENSVKKG00000002660.1"/>
</dbReference>
<reference evidence="6" key="2">
    <citation type="submission" date="2025-09" db="UniProtKB">
        <authorList>
            <consortium name="Ensembl"/>
        </authorList>
    </citation>
    <scope>IDENTIFICATION</scope>
</reference>
<dbReference type="SUPFAM" id="SSF56436">
    <property type="entry name" value="C-type lectin-like"/>
    <property type="match status" value="1"/>
</dbReference>
<proteinExistence type="predicted"/>
<keyword evidence="7" id="KW-1185">Reference proteome</keyword>
<dbReference type="PROSITE" id="PS50041">
    <property type="entry name" value="C_TYPE_LECTIN_2"/>
    <property type="match status" value="1"/>
</dbReference>
<dbReference type="AlphaFoldDB" id="A0A8D2J469"/>
<dbReference type="InterPro" id="IPR016186">
    <property type="entry name" value="C-type_lectin-like/link_sf"/>
</dbReference>
<dbReference type="Pfam" id="PF00059">
    <property type="entry name" value="Lectin_C"/>
    <property type="match status" value="1"/>
</dbReference>
<dbReference type="GO" id="GO:0005576">
    <property type="term" value="C:extracellular region"/>
    <property type="evidence" value="ECO:0007669"/>
    <property type="project" value="UniProtKB-SubCell"/>
</dbReference>
<dbReference type="Proteomes" id="UP000694545">
    <property type="component" value="Unplaced"/>
</dbReference>
<dbReference type="InterPro" id="IPR033989">
    <property type="entry name" value="CD209-like_CTLD"/>
</dbReference>
<sequence>TLLTQGITCVKVETVCIQCPENWLSFQSNCYFFSSVKKSWHSAQRSCENEGAHLVIINSLVEQNTLVKQLANEQVVWIGLSDSTTEGSWRWLDGTALSLSFWGSGEPNNAAAHEGEDCGTLIYNGKWNDVICSNSEQWICEKKSIEQTSTSTPSIF</sequence>
<dbReference type="InterPro" id="IPR016187">
    <property type="entry name" value="CTDL_fold"/>
</dbReference>
<dbReference type="SMART" id="SM00034">
    <property type="entry name" value="CLECT"/>
    <property type="match status" value="1"/>
</dbReference>
<dbReference type="CDD" id="cd03590">
    <property type="entry name" value="CLECT_DC-SIGN_like"/>
    <property type="match status" value="1"/>
</dbReference>
<keyword evidence="3" id="KW-0430">Lectin</keyword>
<evidence type="ECO:0000256" key="2">
    <source>
        <dbReference type="ARBA" id="ARBA00022525"/>
    </source>
</evidence>
<evidence type="ECO:0000313" key="6">
    <source>
        <dbReference type="Ensembl" id="ENSVKKP00000003435.1"/>
    </source>
</evidence>
<dbReference type="PANTHER" id="PTHR22803">
    <property type="entry name" value="MANNOSE, PHOSPHOLIPASE, LECTIN RECEPTOR RELATED"/>
    <property type="match status" value="1"/>
</dbReference>
<keyword evidence="4" id="KW-1015">Disulfide bond</keyword>